<comment type="caution">
    <text evidence="2">The sequence shown here is derived from an EMBL/GenBank/DDBJ whole genome shotgun (WGS) entry which is preliminary data.</text>
</comment>
<sequence>MTMRSNRCFARPSIYRPEFPNTGSANLEAARHWAAAFVQWYNHHHRHSGTGYVSPAQRHAVQDVALFQARHALYQHAARRIHRAGAGRPETESGPARLP</sequence>
<feature type="domain" description="Integrase catalytic" evidence="1">
    <location>
        <begin position="17"/>
        <end position="55"/>
    </location>
</feature>
<reference evidence="2 3" key="1">
    <citation type="submission" date="2018-03" db="EMBL/GenBank/DDBJ databases">
        <authorList>
            <person name="Wu G."/>
        </authorList>
    </citation>
    <scope>NUCLEOTIDE SEQUENCE [LARGE SCALE GENOMIC DNA]</scope>
    <source>
        <strain evidence="2 3">SAM-118</strain>
    </source>
</reference>
<dbReference type="Pfam" id="PF13683">
    <property type="entry name" value="rve_3"/>
    <property type="match status" value="1"/>
</dbReference>
<dbReference type="KEGG" id="xva:C7V42_12300"/>
<organism evidence="2 3">
    <name type="scientific">Xanthomonas vasicola pv. vasculorum</name>
    <dbReference type="NCBI Taxonomy" id="325776"/>
    <lineage>
        <taxon>Bacteria</taxon>
        <taxon>Pseudomonadati</taxon>
        <taxon>Pseudomonadota</taxon>
        <taxon>Gammaproteobacteria</taxon>
        <taxon>Lysobacterales</taxon>
        <taxon>Lysobacteraceae</taxon>
        <taxon>Xanthomonas</taxon>
    </lineage>
</organism>
<dbReference type="GO" id="GO:0015074">
    <property type="term" value="P:DNA integration"/>
    <property type="evidence" value="ECO:0007669"/>
    <property type="project" value="InterPro"/>
</dbReference>
<dbReference type="AlphaFoldDB" id="A0AAE8F6Y5"/>
<dbReference type="InterPro" id="IPR001584">
    <property type="entry name" value="Integrase_cat-core"/>
</dbReference>
<dbReference type="InterPro" id="IPR012337">
    <property type="entry name" value="RNaseH-like_sf"/>
</dbReference>
<dbReference type="SUPFAM" id="SSF53098">
    <property type="entry name" value="Ribonuclease H-like"/>
    <property type="match status" value="1"/>
</dbReference>
<gene>
    <name evidence="2" type="ORF">C9386_12170</name>
</gene>
<protein>
    <recommendedName>
        <fullName evidence="1">Integrase catalytic domain-containing protein</fullName>
    </recommendedName>
</protein>
<dbReference type="EMBL" id="PYTT01000106">
    <property type="protein sequence ID" value="RNL01715.1"/>
    <property type="molecule type" value="Genomic_DNA"/>
</dbReference>
<dbReference type="Proteomes" id="UP000284283">
    <property type="component" value="Unassembled WGS sequence"/>
</dbReference>
<name>A0AAE8F6Y5_XANVA</name>
<evidence type="ECO:0000313" key="2">
    <source>
        <dbReference type="EMBL" id="RNL01715.1"/>
    </source>
</evidence>
<evidence type="ECO:0000313" key="3">
    <source>
        <dbReference type="Proteomes" id="UP000284283"/>
    </source>
</evidence>
<evidence type="ECO:0000259" key="1">
    <source>
        <dbReference type="Pfam" id="PF13683"/>
    </source>
</evidence>
<accession>A0AAE8F6Y5</accession>
<proteinExistence type="predicted"/>